<dbReference type="Proteomes" id="UP000240880">
    <property type="component" value="Unassembled WGS sequence"/>
</dbReference>
<comment type="caution">
    <text evidence="2">The sequence shown here is derived from an EMBL/GenBank/DDBJ whole genome shotgun (WGS) entry which is preliminary data.</text>
</comment>
<dbReference type="InterPro" id="IPR058349">
    <property type="entry name" value="DUF8036"/>
</dbReference>
<dbReference type="Pfam" id="PF26119">
    <property type="entry name" value="DUF8036"/>
    <property type="match status" value="1"/>
</dbReference>
<gene>
    <name evidence="2" type="ORF">B9Q01_07750</name>
</gene>
<organism evidence="2 3">
    <name type="scientific">Candidatus Marsarchaeota G1 archaeon OSP_D</name>
    <dbReference type="NCBI Taxonomy" id="1978155"/>
    <lineage>
        <taxon>Archaea</taxon>
        <taxon>Candidatus Marsarchaeota</taxon>
        <taxon>Candidatus Marsarchaeota group 1</taxon>
    </lineage>
</organism>
<evidence type="ECO:0000313" key="3">
    <source>
        <dbReference type="Proteomes" id="UP000240880"/>
    </source>
</evidence>
<evidence type="ECO:0008006" key="4">
    <source>
        <dbReference type="Google" id="ProtNLM"/>
    </source>
</evidence>
<accession>A0A2R6A821</accession>
<feature type="transmembrane region" description="Helical" evidence="1">
    <location>
        <begin position="39"/>
        <end position="60"/>
    </location>
</feature>
<protein>
    <recommendedName>
        <fullName evidence="4">Histidine kinase N-terminal 7TM region domain-containing protein</fullName>
    </recommendedName>
</protein>
<feature type="transmembrane region" description="Helical" evidence="1">
    <location>
        <begin position="66"/>
        <end position="92"/>
    </location>
</feature>
<keyword evidence="1" id="KW-0472">Membrane</keyword>
<evidence type="ECO:0000256" key="1">
    <source>
        <dbReference type="SAM" id="Phobius"/>
    </source>
</evidence>
<keyword evidence="1" id="KW-1133">Transmembrane helix</keyword>
<name>A0A2R6A821_9ARCH</name>
<dbReference type="AlphaFoldDB" id="A0A2R6A821"/>
<feature type="transmembrane region" description="Helical" evidence="1">
    <location>
        <begin position="6"/>
        <end position="27"/>
    </location>
</feature>
<proteinExistence type="predicted"/>
<sequence length="94" mass="10503">MPGVWFWAILVSSISVAISLAIFLIYLVSFRRLKTKFSFALLLLSSAFFIQSCFTVYSYASFSLRFGAQLATPLLILSAIELLGLSTLLWIAKQ</sequence>
<keyword evidence="1" id="KW-0812">Transmembrane</keyword>
<reference evidence="2 3" key="1">
    <citation type="submission" date="2017-04" db="EMBL/GenBank/DDBJ databases">
        <title>Novel microbial lineages endemic to geothermal iron-oxide mats fill important gaps in the evolutionary history of Archaea.</title>
        <authorList>
            <person name="Jay Z.J."/>
            <person name="Beam J.P."/>
            <person name="Dlakic M."/>
            <person name="Rusch D.B."/>
            <person name="Kozubal M.A."/>
            <person name="Inskeep W.P."/>
        </authorList>
    </citation>
    <scope>NUCLEOTIDE SEQUENCE [LARGE SCALE GENOMIC DNA]</scope>
    <source>
        <strain evidence="2">OSP_D</strain>
    </source>
</reference>
<dbReference type="EMBL" id="NEXC01000067">
    <property type="protein sequence ID" value="PSN82540.1"/>
    <property type="molecule type" value="Genomic_DNA"/>
</dbReference>
<evidence type="ECO:0000313" key="2">
    <source>
        <dbReference type="EMBL" id="PSN82540.1"/>
    </source>
</evidence>